<dbReference type="GO" id="GO:0008841">
    <property type="term" value="F:dihydrofolate synthase activity"/>
    <property type="evidence" value="ECO:0007669"/>
    <property type="project" value="TreeGrafter"/>
</dbReference>
<evidence type="ECO:0000256" key="9">
    <source>
        <dbReference type="ARBA" id="ARBA00047493"/>
    </source>
</evidence>
<dbReference type="Gene3D" id="3.40.1190.10">
    <property type="entry name" value="Mur-like, catalytic domain"/>
    <property type="match status" value="1"/>
</dbReference>
<evidence type="ECO:0000256" key="3">
    <source>
        <dbReference type="ARBA" id="ARBA00013025"/>
    </source>
</evidence>
<proteinExistence type="inferred from homology"/>
<dbReference type="GO" id="GO:0004326">
    <property type="term" value="F:tetrahydrofolylpolyglutamate synthase activity"/>
    <property type="evidence" value="ECO:0007669"/>
    <property type="project" value="UniProtKB-EC"/>
</dbReference>
<dbReference type="InterPro" id="IPR036565">
    <property type="entry name" value="Mur-like_cat_sf"/>
</dbReference>
<keyword evidence="5" id="KW-0479">Metal-binding</keyword>
<keyword evidence="7 10" id="KW-0067">ATP-binding</keyword>
<dbReference type="PROSITE" id="PS01012">
    <property type="entry name" value="FOLYLPOLYGLU_SYNT_2"/>
    <property type="match status" value="1"/>
</dbReference>
<comment type="cofactor">
    <cofactor evidence="1">
        <name>Mg(2+)</name>
        <dbReference type="ChEBI" id="CHEBI:18420"/>
    </cofactor>
</comment>
<dbReference type="PIRSF" id="PIRSF001563">
    <property type="entry name" value="Folylpolyglu_synth"/>
    <property type="match status" value="1"/>
</dbReference>
<dbReference type="InterPro" id="IPR001645">
    <property type="entry name" value="Folylpolyglutamate_synth"/>
</dbReference>
<evidence type="ECO:0000256" key="8">
    <source>
        <dbReference type="ARBA" id="ARBA00022842"/>
    </source>
</evidence>
<comment type="caution">
    <text evidence="13">The sequence shown here is derived from an EMBL/GenBank/DDBJ whole genome shotgun (WGS) entry which is preliminary data.</text>
</comment>
<keyword evidence="4 10" id="KW-0436">Ligase</keyword>
<dbReference type="PANTHER" id="PTHR11136:SF0">
    <property type="entry name" value="DIHYDROFOLATE SYNTHETASE-RELATED"/>
    <property type="match status" value="1"/>
</dbReference>
<feature type="domain" description="Mur ligase central" evidence="12">
    <location>
        <begin position="77"/>
        <end position="294"/>
    </location>
</feature>
<evidence type="ECO:0000259" key="12">
    <source>
        <dbReference type="Pfam" id="PF08245"/>
    </source>
</evidence>
<feature type="compositionally biased region" description="Basic and acidic residues" evidence="11">
    <location>
        <begin position="8"/>
        <end position="18"/>
    </location>
</feature>
<evidence type="ECO:0000256" key="6">
    <source>
        <dbReference type="ARBA" id="ARBA00022741"/>
    </source>
</evidence>
<comment type="similarity">
    <text evidence="2 10">Belongs to the folylpolyglutamate synthase family.</text>
</comment>
<dbReference type="GO" id="GO:0005524">
    <property type="term" value="F:ATP binding"/>
    <property type="evidence" value="ECO:0007669"/>
    <property type="project" value="UniProtKB-KW"/>
</dbReference>
<dbReference type="GO" id="GO:0046872">
    <property type="term" value="F:metal ion binding"/>
    <property type="evidence" value="ECO:0007669"/>
    <property type="project" value="UniProtKB-KW"/>
</dbReference>
<dbReference type="Proteomes" id="UP000198615">
    <property type="component" value="Unassembled WGS sequence"/>
</dbReference>
<accession>A0A8G2BIN7</accession>
<evidence type="ECO:0000256" key="5">
    <source>
        <dbReference type="ARBA" id="ARBA00022723"/>
    </source>
</evidence>
<evidence type="ECO:0000313" key="13">
    <source>
        <dbReference type="EMBL" id="SDF93420.1"/>
    </source>
</evidence>
<dbReference type="UniPathway" id="UPA00077">
    <property type="reaction ID" value="UER00157"/>
</dbReference>
<keyword evidence="14" id="KW-1185">Reference proteome</keyword>
<dbReference type="Pfam" id="PF08245">
    <property type="entry name" value="Mur_ligase_M"/>
    <property type="match status" value="1"/>
</dbReference>
<dbReference type="InterPro" id="IPR013221">
    <property type="entry name" value="Mur_ligase_cen"/>
</dbReference>
<dbReference type="GO" id="GO:0046654">
    <property type="term" value="P:tetrahydrofolate biosynthetic process"/>
    <property type="evidence" value="ECO:0007669"/>
    <property type="project" value="UniProtKB-UniPathway"/>
</dbReference>
<dbReference type="InterPro" id="IPR036615">
    <property type="entry name" value="Mur_ligase_C_dom_sf"/>
</dbReference>
<evidence type="ECO:0000313" key="14">
    <source>
        <dbReference type="Proteomes" id="UP000198615"/>
    </source>
</evidence>
<sequence length="463" mass="48028">MPRWRTPRRPDRPLRSEDTAITAPSPVASADTQAPDAILARLQTLHPKAIDLSLGRLQTLLDRLGNPERAVPPVIHVAGTNGKGSTIAYLRAILEAAGHRVHVYTSPHLVRFNERIRLAGDLIDDAAFSAVLEECEAANGGEPITLFEITTAAAFLAFSRVPADVLLLEVGLGGRFDATNVIDRPLACVITPVSIDHVAFLGDTIEKIAFEKAGIVKPGVPVIVGPQDPRAFGVIADRAAALEAPMTVFARDYSVRREGEGLVVEAGGVTEALPLPSLPGAHQIDNAAVAVAVATAVSGSLANTAVHRAEGVRTASWPARMQRLTRGPLVELLAAGWSLWLDGGHNADAGRAVAAQVAAWRRERPDEPVHLIVGMLNTKAADDYLRPFAGLPASVSTVAIPGETASLSAEAVAAMAGTAGVAAAARESVAEALSGIVAGGGGAGRVLIAGSLYLAGRVLAENG</sequence>
<dbReference type="FunFam" id="3.40.1190.10:FF:000011">
    <property type="entry name" value="Folylpolyglutamate synthase/dihydrofolate synthase"/>
    <property type="match status" value="1"/>
</dbReference>
<dbReference type="NCBIfam" id="TIGR01499">
    <property type="entry name" value="folC"/>
    <property type="match status" value="1"/>
</dbReference>
<dbReference type="OrthoDB" id="9809356at2"/>
<dbReference type="EMBL" id="FNBW01000008">
    <property type="protein sequence ID" value="SDF93420.1"/>
    <property type="molecule type" value="Genomic_DNA"/>
</dbReference>
<name>A0A8G2BIN7_9PROT</name>
<reference evidence="13 14" key="1">
    <citation type="submission" date="2016-10" db="EMBL/GenBank/DDBJ databases">
        <authorList>
            <person name="Varghese N."/>
            <person name="Submissions S."/>
        </authorList>
    </citation>
    <scope>NUCLEOTIDE SEQUENCE [LARGE SCALE GENOMIC DNA]</scope>
    <source>
        <strain evidence="13 14">DSM 18839</strain>
    </source>
</reference>
<dbReference type="PANTHER" id="PTHR11136">
    <property type="entry name" value="FOLYLPOLYGLUTAMATE SYNTHASE-RELATED"/>
    <property type="match status" value="1"/>
</dbReference>
<keyword evidence="8" id="KW-0460">Magnesium</keyword>
<evidence type="ECO:0000256" key="10">
    <source>
        <dbReference type="PIRNR" id="PIRNR001563"/>
    </source>
</evidence>
<evidence type="ECO:0000256" key="7">
    <source>
        <dbReference type="ARBA" id="ARBA00022840"/>
    </source>
</evidence>
<evidence type="ECO:0000256" key="11">
    <source>
        <dbReference type="SAM" id="MobiDB-lite"/>
    </source>
</evidence>
<dbReference type="EC" id="6.3.2.17" evidence="3"/>
<feature type="region of interest" description="Disordered" evidence="11">
    <location>
        <begin position="1"/>
        <end position="32"/>
    </location>
</feature>
<dbReference type="RefSeq" id="WP_093151127.1">
    <property type="nucleotide sequence ID" value="NZ_FNBW01000008.1"/>
</dbReference>
<comment type="catalytic activity">
    <reaction evidence="9">
        <text>(6S)-5,6,7,8-tetrahydrofolyl-(gamma-L-Glu)(n) + L-glutamate + ATP = (6S)-5,6,7,8-tetrahydrofolyl-(gamma-L-Glu)(n+1) + ADP + phosphate + H(+)</text>
        <dbReference type="Rhea" id="RHEA:10580"/>
        <dbReference type="Rhea" id="RHEA-COMP:14738"/>
        <dbReference type="Rhea" id="RHEA-COMP:14740"/>
        <dbReference type="ChEBI" id="CHEBI:15378"/>
        <dbReference type="ChEBI" id="CHEBI:29985"/>
        <dbReference type="ChEBI" id="CHEBI:30616"/>
        <dbReference type="ChEBI" id="CHEBI:43474"/>
        <dbReference type="ChEBI" id="CHEBI:141005"/>
        <dbReference type="ChEBI" id="CHEBI:456216"/>
        <dbReference type="EC" id="6.3.2.17"/>
    </reaction>
</comment>
<dbReference type="Gene3D" id="3.90.190.20">
    <property type="entry name" value="Mur ligase, C-terminal domain"/>
    <property type="match status" value="1"/>
</dbReference>
<dbReference type="GO" id="GO:0005737">
    <property type="term" value="C:cytoplasm"/>
    <property type="evidence" value="ECO:0007669"/>
    <property type="project" value="TreeGrafter"/>
</dbReference>
<dbReference type="SUPFAM" id="SSF53244">
    <property type="entry name" value="MurD-like peptide ligases, peptide-binding domain"/>
    <property type="match status" value="1"/>
</dbReference>
<evidence type="ECO:0000256" key="2">
    <source>
        <dbReference type="ARBA" id="ARBA00008276"/>
    </source>
</evidence>
<dbReference type="SUPFAM" id="SSF53623">
    <property type="entry name" value="MurD-like peptide ligases, catalytic domain"/>
    <property type="match status" value="1"/>
</dbReference>
<dbReference type="InterPro" id="IPR018109">
    <property type="entry name" value="Folylpolyglutamate_synth_CS"/>
</dbReference>
<gene>
    <name evidence="13" type="ORF">SAMN05660686_02786</name>
</gene>
<dbReference type="AlphaFoldDB" id="A0A8G2BIN7"/>
<keyword evidence="6 10" id="KW-0547">Nucleotide-binding</keyword>
<evidence type="ECO:0000256" key="4">
    <source>
        <dbReference type="ARBA" id="ARBA00022598"/>
    </source>
</evidence>
<evidence type="ECO:0000256" key="1">
    <source>
        <dbReference type="ARBA" id="ARBA00001946"/>
    </source>
</evidence>
<protein>
    <recommendedName>
        <fullName evidence="3">tetrahydrofolate synthase</fullName>
        <ecNumber evidence="3">6.3.2.17</ecNumber>
    </recommendedName>
</protein>
<organism evidence="13 14">
    <name type="scientific">Thalassobaculum litoreum DSM 18839</name>
    <dbReference type="NCBI Taxonomy" id="1123362"/>
    <lineage>
        <taxon>Bacteria</taxon>
        <taxon>Pseudomonadati</taxon>
        <taxon>Pseudomonadota</taxon>
        <taxon>Alphaproteobacteria</taxon>
        <taxon>Rhodospirillales</taxon>
        <taxon>Thalassobaculaceae</taxon>
        <taxon>Thalassobaculum</taxon>
    </lineage>
</organism>